<keyword evidence="5" id="KW-0862">Zinc</keyword>
<evidence type="ECO:0000256" key="5">
    <source>
        <dbReference type="ARBA" id="ARBA00022833"/>
    </source>
</evidence>
<dbReference type="GO" id="GO:0005634">
    <property type="term" value="C:nucleus"/>
    <property type="evidence" value="ECO:0007669"/>
    <property type="project" value="UniProtKB-SubCell"/>
</dbReference>
<evidence type="ECO:0000256" key="1">
    <source>
        <dbReference type="ARBA" id="ARBA00004123"/>
    </source>
</evidence>
<sequence>MSQVPRPYKCPYPLCGRAFSRLEHQATCSPPLSSSCAQFFFPQTRHIRTHTGEKPFVCTFPSCEKRFSRSDELTRHSRIHSNDPRSPQEKGAQPC</sequence>
<dbReference type="PANTHER" id="PTHR47428:SF1">
    <property type="entry name" value="REGULATORY PROTEIN MIG1-RELATED"/>
    <property type="match status" value="1"/>
</dbReference>
<dbReference type="Pfam" id="PF00096">
    <property type="entry name" value="zf-C2H2"/>
    <property type="match status" value="1"/>
</dbReference>
<evidence type="ECO:0000259" key="11">
    <source>
        <dbReference type="PROSITE" id="PS50157"/>
    </source>
</evidence>
<keyword evidence="6" id="KW-0805">Transcription regulation</keyword>
<comment type="caution">
    <text evidence="12">The sequence shown here is derived from an EMBL/GenBank/DDBJ whole genome shotgun (WGS) entry which is preliminary data.</text>
</comment>
<feature type="region of interest" description="Disordered" evidence="10">
    <location>
        <begin position="70"/>
        <end position="95"/>
    </location>
</feature>
<evidence type="ECO:0000313" key="13">
    <source>
        <dbReference type="Proteomes" id="UP001218188"/>
    </source>
</evidence>
<dbReference type="SMART" id="SM00355">
    <property type="entry name" value="ZnF_C2H2"/>
    <property type="match status" value="1"/>
</dbReference>
<dbReference type="InterPro" id="IPR013087">
    <property type="entry name" value="Znf_C2H2_type"/>
</dbReference>
<dbReference type="GO" id="GO:0005737">
    <property type="term" value="C:cytoplasm"/>
    <property type="evidence" value="ECO:0007669"/>
    <property type="project" value="TreeGrafter"/>
</dbReference>
<feature type="compositionally biased region" description="Basic and acidic residues" evidence="10">
    <location>
        <begin position="70"/>
        <end position="88"/>
    </location>
</feature>
<keyword evidence="4 9" id="KW-0863">Zinc-finger</keyword>
<gene>
    <name evidence="12" type="ORF">C8F04DRAFT_956558</name>
</gene>
<dbReference type="InterPro" id="IPR051007">
    <property type="entry name" value="creA/MIG_C2H2-ZnF"/>
</dbReference>
<dbReference type="PANTHER" id="PTHR47428">
    <property type="entry name" value="REGULATORY PROTEIN MIG1-RELATED"/>
    <property type="match status" value="1"/>
</dbReference>
<comment type="subcellular location">
    <subcellularLocation>
        <location evidence="1">Nucleus</location>
    </subcellularLocation>
</comment>
<dbReference type="Gene3D" id="3.30.160.60">
    <property type="entry name" value="Classic Zinc Finger"/>
    <property type="match status" value="2"/>
</dbReference>
<keyword evidence="3" id="KW-0677">Repeat</keyword>
<evidence type="ECO:0000256" key="9">
    <source>
        <dbReference type="PROSITE-ProRule" id="PRU00042"/>
    </source>
</evidence>
<dbReference type="GO" id="GO:0000978">
    <property type="term" value="F:RNA polymerase II cis-regulatory region sequence-specific DNA binding"/>
    <property type="evidence" value="ECO:0007669"/>
    <property type="project" value="TreeGrafter"/>
</dbReference>
<dbReference type="AlphaFoldDB" id="A0AAD6SWC2"/>
<accession>A0AAD6SWC2</accession>
<dbReference type="EMBL" id="JARJCM010000058">
    <property type="protein sequence ID" value="KAJ7034256.1"/>
    <property type="molecule type" value="Genomic_DNA"/>
</dbReference>
<feature type="domain" description="C2H2-type" evidence="11">
    <location>
        <begin position="56"/>
        <end position="85"/>
    </location>
</feature>
<evidence type="ECO:0000256" key="8">
    <source>
        <dbReference type="ARBA" id="ARBA00023242"/>
    </source>
</evidence>
<evidence type="ECO:0000313" key="12">
    <source>
        <dbReference type="EMBL" id="KAJ7034256.1"/>
    </source>
</evidence>
<dbReference type="GO" id="GO:0008270">
    <property type="term" value="F:zinc ion binding"/>
    <property type="evidence" value="ECO:0007669"/>
    <property type="project" value="UniProtKB-KW"/>
</dbReference>
<dbReference type="Proteomes" id="UP001218188">
    <property type="component" value="Unassembled WGS sequence"/>
</dbReference>
<keyword evidence="8" id="KW-0539">Nucleus</keyword>
<evidence type="ECO:0000256" key="3">
    <source>
        <dbReference type="ARBA" id="ARBA00022737"/>
    </source>
</evidence>
<evidence type="ECO:0000256" key="2">
    <source>
        <dbReference type="ARBA" id="ARBA00022723"/>
    </source>
</evidence>
<proteinExistence type="predicted"/>
<dbReference type="PROSITE" id="PS50157">
    <property type="entry name" value="ZINC_FINGER_C2H2_2"/>
    <property type="match status" value="1"/>
</dbReference>
<evidence type="ECO:0000256" key="6">
    <source>
        <dbReference type="ARBA" id="ARBA00023015"/>
    </source>
</evidence>
<organism evidence="12 13">
    <name type="scientific">Mycena alexandri</name>
    <dbReference type="NCBI Taxonomy" id="1745969"/>
    <lineage>
        <taxon>Eukaryota</taxon>
        <taxon>Fungi</taxon>
        <taxon>Dikarya</taxon>
        <taxon>Basidiomycota</taxon>
        <taxon>Agaricomycotina</taxon>
        <taxon>Agaricomycetes</taxon>
        <taxon>Agaricomycetidae</taxon>
        <taxon>Agaricales</taxon>
        <taxon>Marasmiineae</taxon>
        <taxon>Mycenaceae</taxon>
        <taxon>Mycena</taxon>
    </lineage>
</organism>
<dbReference type="SUPFAM" id="SSF57667">
    <property type="entry name" value="beta-beta-alpha zinc fingers"/>
    <property type="match status" value="1"/>
</dbReference>
<evidence type="ECO:0000256" key="7">
    <source>
        <dbReference type="ARBA" id="ARBA00023163"/>
    </source>
</evidence>
<keyword evidence="7" id="KW-0804">Transcription</keyword>
<evidence type="ECO:0000256" key="4">
    <source>
        <dbReference type="ARBA" id="ARBA00022771"/>
    </source>
</evidence>
<dbReference type="FunFam" id="3.30.160.60:FF:000018">
    <property type="entry name" value="Krueppel-like factor 15"/>
    <property type="match status" value="1"/>
</dbReference>
<keyword evidence="13" id="KW-1185">Reference proteome</keyword>
<protein>
    <recommendedName>
        <fullName evidence="11">C2H2-type domain-containing protein</fullName>
    </recommendedName>
</protein>
<dbReference type="InterPro" id="IPR036236">
    <property type="entry name" value="Znf_C2H2_sf"/>
</dbReference>
<evidence type="ECO:0000256" key="10">
    <source>
        <dbReference type="SAM" id="MobiDB-lite"/>
    </source>
</evidence>
<dbReference type="GO" id="GO:0000433">
    <property type="term" value="P:carbon catabolite repression of transcription from RNA polymerase II promoter by glucose"/>
    <property type="evidence" value="ECO:0007669"/>
    <property type="project" value="TreeGrafter"/>
</dbReference>
<dbReference type="PROSITE" id="PS00028">
    <property type="entry name" value="ZINC_FINGER_C2H2_1"/>
    <property type="match status" value="1"/>
</dbReference>
<name>A0AAD6SWC2_9AGAR</name>
<reference evidence="12" key="1">
    <citation type="submission" date="2023-03" db="EMBL/GenBank/DDBJ databases">
        <title>Massive genome expansion in bonnet fungi (Mycena s.s.) driven by repeated elements and novel gene families across ecological guilds.</title>
        <authorList>
            <consortium name="Lawrence Berkeley National Laboratory"/>
            <person name="Harder C.B."/>
            <person name="Miyauchi S."/>
            <person name="Viragh M."/>
            <person name="Kuo A."/>
            <person name="Thoen E."/>
            <person name="Andreopoulos B."/>
            <person name="Lu D."/>
            <person name="Skrede I."/>
            <person name="Drula E."/>
            <person name="Henrissat B."/>
            <person name="Morin E."/>
            <person name="Kohler A."/>
            <person name="Barry K."/>
            <person name="LaButti K."/>
            <person name="Morin E."/>
            <person name="Salamov A."/>
            <person name="Lipzen A."/>
            <person name="Mereny Z."/>
            <person name="Hegedus B."/>
            <person name="Baldrian P."/>
            <person name="Stursova M."/>
            <person name="Weitz H."/>
            <person name="Taylor A."/>
            <person name="Grigoriev I.V."/>
            <person name="Nagy L.G."/>
            <person name="Martin F."/>
            <person name="Kauserud H."/>
        </authorList>
    </citation>
    <scope>NUCLEOTIDE SEQUENCE</scope>
    <source>
        <strain evidence="12">CBHHK200</strain>
    </source>
</reference>
<keyword evidence="2" id="KW-0479">Metal-binding</keyword>